<name>A0ABV0RGX4_9TELE</name>
<keyword evidence="2" id="KW-1185">Reference proteome</keyword>
<dbReference type="Proteomes" id="UP001434883">
    <property type="component" value="Unassembled WGS sequence"/>
</dbReference>
<proteinExistence type="predicted"/>
<protein>
    <recommendedName>
        <fullName evidence="3">Transmembrane protein</fullName>
    </recommendedName>
</protein>
<accession>A0ABV0RGX4</accession>
<dbReference type="EMBL" id="JAHRIN010044521">
    <property type="protein sequence ID" value="MEQ2207405.1"/>
    <property type="molecule type" value="Genomic_DNA"/>
</dbReference>
<evidence type="ECO:0008006" key="3">
    <source>
        <dbReference type="Google" id="ProtNLM"/>
    </source>
</evidence>
<evidence type="ECO:0000313" key="2">
    <source>
        <dbReference type="Proteomes" id="UP001434883"/>
    </source>
</evidence>
<organism evidence="1 2">
    <name type="scientific">Xenoophorus captivus</name>
    <dbReference type="NCBI Taxonomy" id="1517983"/>
    <lineage>
        <taxon>Eukaryota</taxon>
        <taxon>Metazoa</taxon>
        <taxon>Chordata</taxon>
        <taxon>Craniata</taxon>
        <taxon>Vertebrata</taxon>
        <taxon>Euteleostomi</taxon>
        <taxon>Actinopterygii</taxon>
        <taxon>Neopterygii</taxon>
        <taxon>Teleostei</taxon>
        <taxon>Neoteleostei</taxon>
        <taxon>Acanthomorphata</taxon>
        <taxon>Ovalentaria</taxon>
        <taxon>Atherinomorphae</taxon>
        <taxon>Cyprinodontiformes</taxon>
        <taxon>Goodeidae</taxon>
        <taxon>Xenoophorus</taxon>
    </lineage>
</organism>
<reference evidence="1 2" key="1">
    <citation type="submission" date="2021-06" db="EMBL/GenBank/DDBJ databases">
        <authorList>
            <person name="Palmer J.M."/>
        </authorList>
    </citation>
    <scope>NUCLEOTIDE SEQUENCE [LARGE SCALE GENOMIC DNA]</scope>
    <source>
        <strain evidence="1 2">XC_2019</strain>
        <tissue evidence="1">Muscle</tissue>
    </source>
</reference>
<sequence>MLCIQTFQMKKSNNRYEAQGQCHKIASVLYIYALLSALVYKCKNCRSQFGLRSAVCCSARNRIQGRGMSVCGVVGGPVGKFILGFIGGGMFMRLKVKYWGVRSVSFSGGFGWLTHLDQVDYSFFILFVRASISG</sequence>
<gene>
    <name evidence="1" type="ORF">XENOCAPTIV_011822</name>
</gene>
<evidence type="ECO:0000313" key="1">
    <source>
        <dbReference type="EMBL" id="MEQ2207405.1"/>
    </source>
</evidence>
<comment type="caution">
    <text evidence="1">The sequence shown here is derived from an EMBL/GenBank/DDBJ whole genome shotgun (WGS) entry which is preliminary data.</text>
</comment>